<dbReference type="EMBL" id="AUXW01000162">
    <property type="protein sequence ID" value="KKE82517.1"/>
    <property type="molecule type" value="Genomic_DNA"/>
</dbReference>
<sequence>MKHFIEYAKAPSVSKLSDIFGIQVASVVEALKALQEYHGVVLQPVSHEVWVAHPFSAAPTNFWIQSGDMGWWGNCAWCALGAAALLARDLTITTTLGSESKQIVIEIINGKIQNKHLFVHFPIPMEKAWDNVVYTCSTMLMFESESDISMV</sequence>
<reference evidence="1 2" key="1">
    <citation type="journal article" date="2015" name="BMC Genomics">
        <title>Genome mining reveals unlocked bioactive potential of marine Gram-negative bacteria.</title>
        <authorList>
            <person name="Machado H."/>
            <person name="Sonnenschein E.C."/>
            <person name="Melchiorsen J."/>
            <person name="Gram L."/>
        </authorList>
    </citation>
    <scope>NUCLEOTIDE SEQUENCE [LARGE SCALE GENOMIC DNA]</scope>
    <source>
        <strain evidence="1 2">S4054</strain>
    </source>
</reference>
<dbReference type="AlphaFoldDB" id="A0A0F6A8H6"/>
<evidence type="ECO:0000313" key="2">
    <source>
        <dbReference type="Proteomes" id="UP000033434"/>
    </source>
</evidence>
<dbReference type="Gene3D" id="3.30.450.410">
    <property type="match status" value="1"/>
</dbReference>
<dbReference type="Pfam" id="PF03243">
    <property type="entry name" value="MerB"/>
    <property type="match status" value="1"/>
</dbReference>
<protein>
    <submittedName>
        <fullName evidence="1">Uncharacterized protein</fullName>
    </submittedName>
</protein>
<name>A0A0F6A8H6_9GAMM</name>
<gene>
    <name evidence="1" type="ORF">N479_18085</name>
</gene>
<dbReference type="PATRIC" id="fig|1129367.4.peg.3602"/>
<dbReference type="GO" id="GO:0018836">
    <property type="term" value="F:alkylmercury lyase activity"/>
    <property type="evidence" value="ECO:0007669"/>
    <property type="project" value="InterPro"/>
</dbReference>
<accession>A0A0F6A8H6</accession>
<dbReference type="InterPro" id="IPR004927">
    <property type="entry name" value="MerB"/>
</dbReference>
<organism evidence="1 2">
    <name type="scientific">Pseudoalteromonas luteoviolacea S4054</name>
    <dbReference type="NCBI Taxonomy" id="1129367"/>
    <lineage>
        <taxon>Bacteria</taxon>
        <taxon>Pseudomonadati</taxon>
        <taxon>Pseudomonadota</taxon>
        <taxon>Gammaproteobacteria</taxon>
        <taxon>Alteromonadales</taxon>
        <taxon>Pseudoalteromonadaceae</taxon>
        <taxon>Pseudoalteromonas</taxon>
    </lineage>
</organism>
<comment type="caution">
    <text evidence="1">The sequence shown here is derived from an EMBL/GenBank/DDBJ whole genome shotgun (WGS) entry which is preliminary data.</text>
</comment>
<evidence type="ECO:0000313" key="1">
    <source>
        <dbReference type="EMBL" id="KKE82517.1"/>
    </source>
</evidence>
<dbReference type="SUPFAM" id="SSF160387">
    <property type="entry name" value="NosL/MerB-like"/>
    <property type="match status" value="1"/>
</dbReference>
<dbReference type="Proteomes" id="UP000033434">
    <property type="component" value="Unassembled WGS sequence"/>
</dbReference>
<dbReference type="InterPro" id="IPR053717">
    <property type="entry name" value="MerB_lyase_sf"/>
</dbReference>
<proteinExistence type="predicted"/>